<proteinExistence type="predicted"/>
<evidence type="ECO:0000313" key="1">
    <source>
        <dbReference type="EMBL" id="MDL2398423.1"/>
    </source>
</evidence>
<protein>
    <submittedName>
        <fullName evidence="1">Uncharacterized protein</fullName>
    </submittedName>
</protein>
<name>A0ABT7JTE0_9HYPH</name>
<gene>
    <name evidence="1" type="ORF">PY649_05880</name>
</gene>
<dbReference type="EMBL" id="JARFYM010000003">
    <property type="protein sequence ID" value="MDL2398423.1"/>
    <property type="molecule type" value="Genomic_DNA"/>
</dbReference>
<sequence>MTEQINETPTSLLFERRKRHFQSKGLRGAALFLALAADLELPGHIDEASAAAILGVLPSTLKARRRKRMPPAYTRPLGYKGPLYDTAVVCDMLAENTAEGRLKKVSA</sequence>
<dbReference type="Proteomes" id="UP001172645">
    <property type="component" value="Unassembled WGS sequence"/>
</dbReference>
<organism evidence="1 2">
    <name type="scientific">Rhizobium mayense</name>
    <dbReference type="NCBI Taxonomy" id="1312184"/>
    <lineage>
        <taxon>Bacteria</taxon>
        <taxon>Pseudomonadati</taxon>
        <taxon>Pseudomonadota</taxon>
        <taxon>Alphaproteobacteria</taxon>
        <taxon>Hyphomicrobiales</taxon>
        <taxon>Rhizobiaceae</taxon>
        <taxon>Rhizobium/Agrobacterium group</taxon>
        <taxon>Rhizobium</taxon>
    </lineage>
</organism>
<dbReference type="RefSeq" id="WP_285867273.1">
    <property type="nucleotide sequence ID" value="NZ_JARFYM010000003.1"/>
</dbReference>
<reference evidence="1" key="1">
    <citation type="submission" date="2023-06" db="EMBL/GenBank/DDBJ databases">
        <title>Phylogenetic Diversity of Rhizobium strains.</title>
        <authorList>
            <person name="Moura F.T."/>
            <person name="Helene L.C.F."/>
            <person name="Hungria M."/>
        </authorList>
    </citation>
    <scope>NUCLEOTIDE SEQUENCE</scope>
    <source>
        <strain evidence="1">CCGE526</strain>
    </source>
</reference>
<comment type="caution">
    <text evidence="1">The sequence shown here is derived from an EMBL/GenBank/DDBJ whole genome shotgun (WGS) entry which is preliminary data.</text>
</comment>
<accession>A0ABT7JTE0</accession>
<evidence type="ECO:0000313" key="2">
    <source>
        <dbReference type="Proteomes" id="UP001172645"/>
    </source>
</evidence>
<keyword evidence="2" id="KW-1185">Reference proteome</keyword>